<comment type="similarity">
    <text evidence="1 5">Belongs to the MreC family.</text>
</comment>
<dbReference type="Proteomes" id="UP000606935">
    <property type="component" value="Unassembled WGS sequence"/>
</dbReference>
<evidence type="ECO:0000259" key="6">
    <source>
        <dbReference type="Pfam" id="PF04085"/>
    </source>
</evidence>
<evidence type="ECO:0000256" key="4">
    <source>
        <dbReference type="ARBA" id="ARBA00032089"/>
    </source>
</evidence>
<evidence type="ECO:0000313" key="7">
    <source>
        <dbReference type="EMBL" id="GGO71297.1"/>
    </source>
</evidence>
<keyword evidence="3 5" id="KW-0133">Cell shape</keyword>
<dbReference type="InterPro" id="IPR042175">
    <property type="entry name" value="Cell/Rod_MreC_2"/>
</dbReference>
<dbReference type="Gene3D" id="2.40.10.340">
    <property type="entry name" value="Rod shape-determining protein MreC, domain 1"/>
    <property type="match status" value="1"/>
</dbReference>
<accession>A0A918DJZ5</accession>
<dbReference type="EMBL" id="BMLS01000004">
    <property type="protein sequence ID" value="GGO71297.1"/>
    <property type="molecule type" value="Genomic_DNA"/>
</dbReference>
<dbReference type="PANTHER" id="PTHR34138">
    <property type="entry name" value="CELL SHAPE-DETERMINING PROTEIN MREC"/>
    <property type="match status" value="1"/>
</dbReference>
<reference evidence="7" key="1">
    <citation type="journal article" date="2014" name="Int. J. Syst. Evol. Microbiol.">
        <title>Complete genome sequence of Corynebacterium casei LMG S-19264T (=DSM 44701T), isolated from a smear-ripened cheese.</title>
        <authorList>
            <consortium name="US DOE Joint Genome Institute (JGI-PGF)"/>
            <person name="Walter F."/>
            <person name="Albersmeier A."/>
            <person name="Kalinowski J."/>
            <person name="Ruckert C."/>
        </authorList>
    </citation>
    <scope>NUCLEOTIDE SEQUENCE</scope>
    <source>
        <strain evidence="7">CGMCC 1.7086</strain>
    </source>
</reference>
<dbReference type="RefSeq" id="WP_188696062.1">
    <property type="nucleotide sequence ID" value="NZ_BMLS01000004.1"/>
</dbReference>
<dbReference type="InterPro" id="IPR042177">
    <property type="entry name" value="Cell/Rod_1"/>
</dbReference>
<sequence length="290" mass="31842">MDTIFSRGPSLNSRLVLASVLSVLLIILDGKLDTFSTVRVYLNSLVSPLQYMANLPGEVLNQTARALTTQRQLLEDNAQLTRQNILMSEELQRFVVLEQENERLRTLLGSPVRPEVRKIVAELMAVDNNPYSHQIVINKGTLQGVFEGQPVLDDKGLVGQVMQVGTTTSRVLLIADVTHAVPVRILRNNVRLVASGSGQLNRLVINHVPHSTDIEPGDMLVSSGLGQVFPEGYPVGRIVDVIRDETRPFAIIRAVPAAQLDRLKYLLLLWPQDAPQGPVEQGEAVNAPGS</sequence>
<comment type="caution">
    <text evidence="7">The sequence shown here is derived from an EMBL/GenBank/DDBJ whole genome shotgun (WGS) entry which is preliminary data.</text>
</comment>
<keyword evidence="8" id="KW-1185">Reference proteome</keyword>
<dbReference type="InterPro" id="IPR055342">
    <property type="entry name" value="MreC_beta-barrel_core"/>
</dbReference>
<proteinExistence type="inferred from homology"/>
<dbReference type="GO" id="GO:0005886">
    <property type="term" value="C:plasma membrane"/>
    <property type="evidence" value="ECO:0007669"/>
    <property type="project" value="TreeGrafter"/>
</dbReference>
<feature type="domain" description="Rod shape-determining protein MreC beta-barrel core" evidence="6">
    <location>
        <begin position="124"/>
        <end position="270"/>
    </location>
</feature>
<gene>
    <name evidence="7" type="primary">mreC</name>
    <name evidence="7" type="ORF">GCM10010982_26770</name>
</gene>
<dbReference type="NCBIfam" id="TIGR00219">
    <property type="entry name" value="mreC"/>
    <property type="match status" value="1"/>
</dbReference>
<evidence type="ECO:0000256" key="3">
    <source>
        <dbReference type="ARBA" id="ARBA00022960"/>
    </source>
</evidence>
<evidence type="ECO:0000256" key="1">
    <source>
        <dbReference type="ARBA" id="ARBA00009369"/>
    </source>
</evidence>
<dbReference type="PANTHER" id="PTHR34138:SF1">
    <property type="entry name" value="CELL SHAPE-DETERMINING PROTEIN MREC"/>
    <property type="match status" value="1"/>
</dbReference>
<name>A0A918DJZ5_9ALTE</name>
<dbReference type="PIRSF" id="PIRSF038471">
    <property type="entry name" value="MreC"/>
    <property type="match status" value="1"/>
</dbReference>
<dbReference type="Pfam" id="PF04085">
    <property type="entry name" value="MreC"/>
    <property type="match status" value="1"/>
</dbReference>
<dbReference type="InterPro" id="IPR007221">
    <property type="entry name" value="MreC"/>
</dbReference>
<comment type="function">
    <text evidence="5">Involved in formation and maintenance of cell shape.</text>
</comment>
<protein>
    <recommendedName>
        <fullName evidence="2 5">Cell shape-determining protein MreC</fullName>
    </recommendedName>
    <alternativeName>
        <fullName evidence="4 5">Cell shape protein MreC</fullName>
    </alternativeName>
</protein>
<organism evidence="7 8">
    <name type="scientific">Bowmanella pacifica</name>
    <dbReference type="NCBI Taxonomy" id="502051"/>
    <lineage>
        <taxon>Bacteria</taxon>
        <taxon>Pseudomonadati</taxon>
        <taxon>Pseudomonadota</taxon>
        <taxon>Gammaproteobacteria</taxon>
        <taxon>Alteromonadales</taxon>
        <taxon>Alteromonadaceae</taxon>
        <taxon>Bowmanella</taxon>
    </lineage>
</organism>
<reference evidence="7" key="2">
    <citation type="submission" date="2020-09" db="EMBL/GenBank/DDBJ databases">
        <authorList>
            <person name="Sun Q."/>
            <person name="Zhou Y."/>
        </authorList>
    </citation>
    <scope>NUCLEOTIDE SEQUENCE</scope>
    <source>
        <strain evidence="7">CGMCC 1.7086</strain>
    </source>
</reference>
<dbReference type="AlphaFoldDB" id="A0A918DJZ5"/>
<evidence type="ECO:0000313" key="8">
    <source>
        <dbReference type="Proteomes" id="UP000606935"/>
    </source>
</evidence>
<evidence type="ECO:0000256" key="2">
    <source>
        <dbReference type="ARBA" id="ARBA00013855"/>
    </source>
</evidence>
<evidence type="ECO:0000256" key="5">
    <source>
        <dbReference type="PIRNR" id="PIRNR038471"/>
    </source>
</evidence>
<dbReference type="GO" id="GO:0008360">
    <property type="term" value="P:regulation of cell shape"/>
    <property type="evidence" value="ECO:0007669"/>
    <property type="project" value="UniProtKB-KW"/>
</dbReference>
<dbReference type="Gene3D" id="2.40.10.350">
    <property type="entry name" value="Rod shape-determining protein MreC, domain 2"/>
    <property type="match status" value="1"/>
</dbReference>